<keyword evidence="3" id="KW-0031">Aminopeptidase</keyword>
<dbReference type="InterPro" id="IPR000073">
    <property type="entry name" value="AB_hydrolase_1"/>
</dbReference>
<name>A0A6A6IGS5_9PLEO</name>
<dbReference type="GeneID" id="54578268"/>
<dbReference type="Proteomes" id="UP000800094">
    <property type="component" value="Unassembled WGS sequence"/>
</dbReference>
<reference evidence="3" key="1">
    <citation type="journal article" date="2020" name="Stud. Mycol.">
        <title>101 Dothideomycetes genomes: a test case for predicting lifestyles and emergence of pathogens.</title>
        <authorList>
            <person name="Haridas S."/>
            <person name="Albert R."/>
            <person name="Binder M."/>
            <person name="Bloem J."/>
            <person name="Labutti K."/>
            <person name="Salamov A."/>
            <person name="Andreopoulos B."/>
            <person name="Baker S."/>
            <person name="Barry K."/>
            <person name="Bills G."/>
            <person name="Bluhm B."/>
            <person name="Cannon C."/>
            <person name="Castanera R."/>
            <person name="Culley D."/>
            <person name="Daum C."/>
            <person name="Ezra D."/>
            <person name="Gonzalez J."/>
            <person name="Henrissat B."/>
            <person name="Kuo A."/>
            <person name="Liang C."/>
            <person name="Lipzen A."/>
            <person name="Lutzoni F."/>
            <person name="Magnuson J."/>
            <person name="Mondo S."/>
            <person name="Nolan M."/>
            <person name="Ohm R."/>
            <person name="Pangilinan J."/>
            <person name="Park H.-J."/>
            <person name="Ramirez L."/>
            <person name="Alfaro M."/>
            <person name="Sun H."/>
            <person name="Tritt A."/>
            <person name="Yoshinaga Y."/>
            <person name="Zwiers L.-H."/>
            <person name="Turgeon B."/>
            <person name="Goodwin S."/>
            <person name="Spatafora J."/>
            <person name="Crous P."/>
            <person name="Grigoriev I."/>
        </authorList>
    </citation>
    <scope>NUCLEOTIDE SEQUENCE</scope>
    <source>
        <strain evidence="3">CBS 122368</strain>
    </source>
</reference>
<dbReference type="SUPFAM" id="SSF53474">
    <property type="entry name" value="alpha/beta-Hydrolases"/>
    <property type="match status" value="1"/>
</dbReference>
<feature type="non-terminal residue" evidence="3">
    <location>
        <position position="255"/>
    </location>
</feature>
<dbReference type="PANTHER" id="PTHR37017">
    <property type="entry name" value="AB HYDROLASE-1 DOMAIN-CONTAINING PROTEIN-RELATED"/>
    <property type="match status" value="1"/>
</dbReference>
<proteinExistence type="predicted"/>
<keyword evidence="3" id="KW-0645">Protease</keyword>
<evidence type="ECO:0000313" key="4">
    <source>
        <dbReference type="Proteomes" id="UP000800094"/>
    </source>
</evidence>
<keyword evidence="1" id="KW-0732">Signal</keyword>
<feature type="chain" id="PRO_5025611208" evidence="1">
    <location>
        <begin position="17"/>
        <end position="255"/>
    </location>
</feature>
<dbReference type="RefSeq" id="XP_033684232.1">
    <property type="nucleotide sequence ID" value="XM_033824938.1"/>
</dbReference>
<dbReference type="Pfam" id="PF12697">
    <property type="entry name" value="Abhydrolase_6"/>
    <property type="match status" value="1"/>
</dbReference>
<evidence type="ECO:0000259" key="2">
    <source>
        <dbReference type="Pfam" id="PF12697"/>
    </source>
</evidence>
<keyword evidence="4" id="KW-1185">Reference proteome</keyword>
<dbReference type="InterPro" id="IPR029058">
    <property type="entry name" value="AB_hydrolase_fold"/>
</dbReference>
<dbReference type="OrthoDB" id="408373at2759"/>
<gene>
    <name evidence="3" type="ORF">BU26DRAFT_457196</name>
</gene>
<organism evidence="3 4">
    <name type="scientific">Trematosphaeria pertusa</name>
    <dbReference type="NCBI Taxonomy" id="390896"/>
    <lineage>
        <taxon>Eukaryota</taxon>
        <taxon>Fungi</taxon>
        <taxon>Dikarya</taxon>
        <taxon>Ascomycota</taxon>
        <taxon>Pezizomycotina</taxon>
        <taxon>Dothideomycetes</taxon>
        <taxon>Pleosporomycetidae</taxon>
        <taxon>Pleosporales</taxon>
        <taxon>Massarineae</taxon>
        <taxon>Trematosphaeriaceae</taxon>
        <taxon>Trematosphaeria</taxon>
    </lineage>
</organism>
<dbReference type="PANTHER" id="PTHR37017:SF8">
    <property type="entry name" value="AB HYDROLASE-1 DOMAIN-CONTAINING PROTEIN"/>
    <property type="match status" value="1"/>
</dbReference>
<dbReference type="InterPro" id="IPR052897">
    <property type="entry name" value="Sec-Metab_Biosynth_Hydrolase"/>
</dbReference>
<feature type="domain" description="AB hydrolase-1" evidence="2">
    <location>
        <begin position="8"/>
        <end position="246"/>
    </location>
</feature>
<evidence type="ECO:0000256" key="1">
    <source>
        <dbReference type="SAM" id="SignalP"/>
    </source>
</evidence>
<sequence length="255" mass="27119">MAQSLPTILFLAGAFADPSCFDALAAEFNKAGYSTVYANVLTVNPPDPAAVSASKDAAHVRETVLLPLLNDGKEVIVFVHSYGGVVGGAAAAGLSKAAWEAEGKKGGVIGLLYLVGVMTCEGEGLLQAVGGAYPPFIKQDYPSKGLAVIDPVMETLYGDVDAAMKPEMEAAMKPHALAAFETPATAPAWAESAFDGRRAFIRTIDDQCNPLFLQDTWLKKAGVTWETVDMKSSHCPFISRPEEVAKICVGFFERW</sequence>
<feature type="signal peptide" evidence="1">
    <location>
        <begin position="1"/>
        <end position="16"/>
    </location>
</feature>
<protein>
    <submittedName>
        <fullName evidence="3">Prolyl aminopeptidase-like protein</fullName>
    </submittedName>
</protein>
<evidence type="ECO:0000313" key="3">
    <source>
        <dbReference type="EMBL" id="KAF2249228.1"/>
    </source>
</evidence>
<accession>A0A6A6IGS5</accession>
<dbReference type="EMBL" id="ML987195">
    <property type="protein sequence ID" value="KAF2249228.1"/>
    <property type="molecule type" value="Genomic_DNA"/>
</dbReference>
<dbReference type="AlphaFoldDB" id="A0A6A6IGS5"/>
<keyword evidence="3" id="KW-0378">Hydrolase</keyword>
<dbReference type="GO" id="GO:0004177">
    <property type="term" value="F:aminopeptidase activity"/>
    <property type="evidence" value="ECO:0007669"/>
    <property type="project" value="UniProtKB-KW"/>
</dbReference>
<dbReference type="Gene3D" id="3.40.50.1820">
    <property type="entry name" value="alpha/beta hydrolase"/>
    <property type="match status" value="1"/>
</dbReference>